<dbReference type="InterPro" id="IPR008042">
    <property type="entry name" value="Retrotrans_Pao"/>
</dbReference>
<proteinExistence type="predicted"/>
<comment type="caution">
    <text evidence="1">The sequence shown here is derived from an EMBL/GenBank/DDBJ whole genome shotgun (WGS) entry which is preliminary data.</text>
</comment>
<dbReference type="AlphaFoldDB" id="A0AAV4GXC4"/>
<organism evidence="1 2">
    <name type="scientific">Elysia marginata</name>
    <dbReference type="NCBI Taxonomy" id="1093978"/>
    <lineage>
        <taxon>Eukaryota</taxon>
        <taxon>Metazoa</taxon>
        <taxon>Spiralia</taxon>
        <taxon>Lophotrochozoa</taxon>
        <taxon>Mollusca</taxon>
        <taxon>Gastropoda</taxon>
        <taxon>Heterobranchia</taxon>
        <taxon>Euthyneura</taxon>
        <taxon>Panpulmonata</taxon>
        <taxon>Sacoglossa</taxon>
        <taxon>Placobranchoidea</taxon>
        <taxon>Plakobranchidae</taxon>
        <taxon>Elysia</taxon>
    </lineage>
</organism>
<name>A0AAV4GXC4_9GAST</name>
<dbReference type="EMBL" id="BMAT01005293">
    <property type="protein sequence ID" value="GFR90552.1"/>
    <property type="molecule type" value="Genomic_DNA"/>
</dbReference>
<accession>A0AAV4GXC4</accession>
<evidence type="ECO:0000313" key="1">
    <source>
        <dbReference type="EMBL" id="GFR90552.1"/>
    </source>
</evidence>
<sequence>MANAEQCKVSLVISKTRVAPIKKMTLPRQELMGALLVARLLVFVRNALRLPMDTSYCCFTDSNIVLGWIKADPSKWKQFVGIESVKFRISPTLPTGLIVQEGTILLTC</sequence>
<reference evidence="1 2" key="1">
    <citation type="journal article" date="2021" name="Elife">
        <title>Chloroplast acquisition without the gene transfer in kleptoplastic sea slugs, Plakobranchus ocellatus.</title>
        <authorList>
            <person name="Maeda T."/>
            <person name="Takahashi S."/>
            <person name="Yoshida T."/>
            <person name="Shimamura S."/>
            <person name="Takaki Y."/>
            <person name="Nagai Y."/>
            <person name="Toyoda A."/>
            <person name="Suzuki Y."/>
            <person name="Arimoto A."/>
            <person name="Ishii H."/>
            <person name="Satoh N."/>
            <person name="Nishiyama T."/>
            <person name="Hasebe M."/>
            <person name="Maruyama T."/>
            <person name="Minagawa J."/>
            <person name="Obokata J."/>
            <person name="Shigenobu S."/>
        </authorList>
    </citation>
    <scope>NUCLEOTIDE SEQUENCE [LARGE SCALE GENOMIC DNA]</scope>
</reference>
<dbReference type="PANTHER" id="PTHR47331">
    <property type="entry name" value="PHD-TYPE DOMAIN-CONTAINING PROTEIN"/>
    <property type="match status" value="1"/>
</dbReference>
<dbReference type="PANTHER" id="PTHR47331:SF5">
    <property type="entry name" value="RIBONUCLEASE H"/>
    <property type="match status" value="1"/>
</dbReference>
<protein>
    <submittedName>
        <fullName evidence="1">DUF1759 and Peptidase A17 and DUF1758 and RVT 1 d omain containing protein</fullName>
    </submittedName>
</protein>
<evidence type="ECO:0000313" key="2">
    <source>
        <dbReference type="Proteomes" id="UP000762676"/>
    </source>
</evidence>
<keyword evidence="2" id="KW-1185">Reference proteome</keyword>
<dbReference type="Pfam" id="PF05380">
    <property type="entry name" value="Peptidase_A17"/>
    <property type="match status" value="1"/>
</dbReference>
<dbReference type="Proteomes" id="UP000762676">
    <property type="component" value="Unassembled WGS sequence"/>
</dbReference>
<gene>
    <name evidence="1" type="ORF">ElyMa_002570500</name>
</gene>